<reference evidence="2" key="1">
    <citation type="submission" date="2020-05" db="EMBL/GenBank/DDBJ databases">
        <title>Mycena genomes resolve the evolution of fungal bioluminescence.</title>
        <authorList>
            <person name="Tsai I.J."/>
        </authorList>
    </citation>
    <scope>NUCLEOTIDE SEQUENCE</scope>
    <source>
        <strain evidence="2">CCC161011</strain>
    </source>
</reference>
<gene>
    <name evidence="2" type="ORF">MVEN_02342700</name>
</gene>
<sequence length="166" mass="18065">MYRCYVIWGCRRNILIPPALLMLATLLASMLASSTTSITNAQIPFGLAAATNIVLTALTAGRILWIQRQSSHVGRGNTYRSHYNRAIGIILESSAIYCIAALFLLVAASQNNMEIFSIGFSIEQQLLTIIPTFTLVYVGLKDTVNRSTGSTGQEFVSQDPSAFLAT</sequence>
<name>A0A8H6X3N5_9AGAR</name>
<proteinExistence type="predicted"/>
<dbReference type="OrthoDB" id="3019750at2759"/>
<evidence type="ECO:0000256" key="1">
    <source>
        <dbReference type="SAM" id="Phobius"/>
    </source>
</evidence>
<feature type="transmembrane region" description="Helical" evidence="1">
    <location>
        <begin position="86"/>
        <end position="109"/>
    </location>
</feature>
<feature type="transmembrane region" description="Helical" evidence="1">
    <location>
        <begin position="115"/>
        <end position="140"/>
    </location>
</feature>
<protein>
    <submittedName>
        <fullName evidence="2">Uncharacterized protein</fullName>
    </submittedName>
</protein>
<keyword evidence="1" id="KW-0812">Transmembrane</keyword>
<dbReference type="EMBL" id="JACAZI010000028">
    <property type="protein sequence ID" value="KAF7333857.1"/>
    <property type="molecule type" value="Genomic_DNA"/>
</dbReference>
<evidence type="ECO:0000313" key="3">
    <source>
        <dbReference type="Proteomes" id="UP000620124"/>
    </source>
</evidence>
<feature type="transmembrane region" description="Helical" evidence="1">
    <location>
        <begin position="43"/>
        <end position="65"/>
    </location>
</feature>
<organism evidence="2 3">
    <name type="scientific">Mycena venus</name>
    <dbReference type="NCBI Taxonomy" id="2733690"/>
    <lineage>
        <taxon>Eukaryota</taxon>
        <taxon>Fungi</taxon>
        <taxon>Dikarya</taxon>
        <taxon>Basidiomycota</taxon>
        <taxon>Agaricomycotina</taxon>
        <taxon>Agaricomycetes</taxon>
        <taxon>Agaricomycetidae</taxon>
        <taxon>Agaricales</taxon>
        <taxon>Marasmiineae</taxon>
        <taxon>Mycenaceae</taxon>
        <taxon>Mycena</taxon>
    </lineage>
</organism>
<keyword evidence="3" id="KW-1185">Reference proteome</keyword>
<dbReference type="Proteomes" id="UP000620124">
    <property type="component" value="Unassembled WGS sequence"/>
</dbReference>
<keyword evidence="1" id="KW-1133">Transmembrane helix</keyword>
<evidence type="ECO:0000313" key="2">
    <source>
        <dbReference type="EMBL" id="KAF7333857.1"/>
    </source>
</evidence>
<comment type="caution">
    <text evidence="2">The sequence shown here is derived from an EMBL/GenBank/DDBJ whole genome shotgun (WGS) entry which is preliminary data.</text>
</comment>
<dbReference type="AlphaFoldDB" id="A0A8H6X3N5"/>
<keyword evidence="1" id="KW-0472">Membrane</keyword>
<accession>A0A8H6X3N5</accession>
<feature type="transmembrane region" description="Helical" evidence="1">
    <location>
        <begin position="12"/>
        <end position="31"/>
    </location>
</feature>